<accession>A0A1Q2ZUN2</accession>
<dbReference type="Pfam" id="PF06148">
    <property type="entry name" value="COG2_N"/>
    <property type="match status" value="1"/>
</dbReference>
<evidence type="ECO:0000259" key="8">
    <source>
        <dbReference type="Pfam" id="PF06148"/>
    </source>
</evidence>
<reference evidence="10 11" key="1">
    <citation type="submission" date="2016-08" db="EMBL/GenBank/DDBJ databases">
        <title>Draft genome sequence of allopolyploid Zygosaccharomyces rouxii.</title>
        <authorList>
            <person name="Watanabe J."/>
            <person name="Uehara K."/>
            <person name="Mogi Y."/>
            <person name="Tsukioka Y."/>
        </authorList>
    </citation>
    <scope>NUCLEOTIDE SEQUENCE [LARGE SCALE GENOMIC DNA]</scope>
    <source>
        <strain evidence="10 11">NBRC 110957</strain>
    </source>
</reference>
<evidence type="ECO:0000256" key="5">
    <source>
        <dbReference type="ARBA" id="ARBA00023034"/>
    </source>
</evidence>
<evidence type="ECO:0000256" key="4">
    <source>
        <dbReference type="ARBA" id="ARBA00022927"/>
    </source>
</evidence>
<proteinExistence type="predicted"/>
<evidence type="ECO:0000256" key="1">
    <source>
        <dbReference type="ARBA" id="ARBA00004395"/>
    </source>
</evidence>
<evidence type="ECO:0000313" key="10">
    <source>
        <dbReference type="EMBL" id="GAV47181.1"/>
    </source>
</evidence>
<keyword evidence="4" id="KW-0653">Protein transport</keyword>
<dbReference type="GO" id="GO:0000301">
    <property type="term" value="P:retrograde transport, vesicle recycling within Golgi"/>
    <property type="evidence" value="ECO:0007669"/>
    <property type="project" value="EnsemblFungi"/>
</dbReference>
<keyword evidence="6" id="KW-0472">Membrane</keyword>
<dbReference type="GO" id="GO:0032258">
    <property type="term" value="P:cytoplasm to vacuole targeting by the Cvt pathway"/>
    <property type="evidence" value="ECO:0007669"/>
    <property type="project" value="EnsemblFungi"/>
</dbReference>
<comment type="subcellular location">
    <subcellularLocation>
        <location evidence="1">Golgi apparatus membrane</location>
        <topology evidence="1">Peripheral membrane protein</topology>
    </subcellularLocation>
</comment>
<evidence type="ECO:0000256" key="2">
    <source>
        <dbReference type="ARBA" id="ARBA00020977"/>
    </source>
</evidence>
<dbReference type="AlphaFoldDB" id="A0A1Q2ZUN2"/>
<dbReference type="eggNOG" id="ENOG502RYA4">
    <property type="taxonomic scope" value="Eukaryota"/>
</dbReference>
<dbReference type="Gene3D" id="1.20.58.1240">
    <property type="match status" value="1"/>
</dbReference>
<protein>
    <recommendedName>
        <fullName evidence="2">Conserved oligomeric Golgi complex subunit 2</fullName>
    </recommendedName>
    <alternativeName>
        <fullName evidence="7">Component of oligomeric Golgi complex 2</fullName>
    </alternativeName>
</protein>
<dbReference type="InterPro" id="IPR054494">
    <property type="entry name" value="COG2_C"/>
</dbReference>
<gene>
    <name evidence="10" type="ORF">ZYGR_0H00200</name>
</gene>
<evidence type="ECO:0000313" key="11">
    <source>
        <dbReference type="Proteomes" id="UP000187013"/>
    </source>
</evidence>
<dbReference type="GO" id="GO:0000425">
    <property type="term" value="P:pexophagy"/>
    <property type="evidence" value="ECO:0007669"/>
    <property type="project" value="EnsemblFungi"/>
</dbReference>
<dbReference type="OrthoDB" id="4034328at2759"/>
<feature type="domain" description="Conserved oligomeric Golgi complex subunit 2 N-terminal" evidence="8">
    <location>
        <begin position="30"/>
        <end position="84"/>
    </location>
</feature>
<evidence type="ECO:0000256" key="7">
    <source>
        <dbReference type="ARBA" id="ARBA00031344"/>
    </source>
</evidence>
<dbReference type="GO" id="GO:0017119">
    <property type="term" value="C:Golgi transport complex"/>
    <property type="evidence" value="ECO:0007669"/>
    <property type="project" value="EnsemblFungi"/>
</dbReference>
<organism evidence="10 11">
    <name type="scientific">Zygosaccharomyces rouxii</name>
    <dbReference type="NCBI Taxonomy" id="4956"/>
    <lineage>
        <taxon>Eukaryota</taxon>
        <taxon>Fungi</taxon>
        <taxon>Dikarya</taxon>
        <taxon>Ascomycota</taxon>
        <taxon>Saccharomycotina</taxon>
        <taxon>Saccharomycetes</taxon>
        <taxon>Saccharomycetales</taxon>
        <taxon>Saccharomycetaceae</taxon>
        <taxon>Zygosaccharomyces</taxon>
    </lineage>
</organism>
<keyword evidence="3" id="KW-0813">Transport</keyword>
<evidence type="ECO:0000256" key="6">
    <source>
        <dbReference type="ARBA" id="ARBA00023136"/>
    </source>
</evidence>
<dbReference type="Proteomes" id="UP000187013">
    <property type="component" value="Unassembled WGS sequence"/>
</dbReference>
<dbReference type="GO" id="GO:0006888">
    <property type="term" value="P:endoplasmic reticulum to Golgi vesicle-mediated transport"/>
    <property type="evidence" value="ECO:0007669"/>
    <property type="project" value="EnsemblFungi"/>
</dbReference>
<sequence length="253" mass="29389">MDFLEEDELDLDLPTITEINRDLFIDQTHQEKEFDVDEFLINNNFQYVPLDSLIHDLSGLSKELEHALPEKIAGKYDDYLKFCKPYTDEDSQSILEIQRTKTDLNKFTTQLNQLTHKDLLRTQSTIDETVAYLRKLDSMIQQLQNHSQLPQLIQLAKEMSTCLHAMCGTDPLDPLLITELTIQLHNLMRRIRQLFDTLSDLNSPFLKHQRNGYQGLLQEFQISLKLLTARCLEDPNGNQKLSKVLVSILNSSR</sequence>
<keyword evidence="5" id="KW-0333">Golgi apparatus</keyword>
<evidence type="ECO:0000256" key="3">
    <source>
        <dbReference type="ARBA" id="ARBA00022448"/>
    </source>
</evidence>
<dbReference type="InterPro" id="IPR024602">
    <property type="entry name" value="COG_su2_N"/>
</dbReference>
<name>A0A1Q2ZUN2_ZYGRO</name>
<evidence type="ECO:0000259" key="9">
    <source>
        <dbReference type="Pfam" id="PF22431"/>
    </source>
</evidence>
<feature type="domain" description="Conserved oligomeric Golgi complex subunit 2 C-terminal" evidence="9">
    <location>
        <begin position="103"/>
        <end position="241"/>
    </location>
</feature>
<dbReference type="GO" id="GO:0000139">
    <property type="term" value="C:Golgi membrane"/>
    <property type="evidence" value="ECO:0007669"/>
    <property type="project" value="UniProtKB-SubCell"/>
</dbReference>
<dbReference type="EMBL" id="BDGX01000008">
    <property type="protein sequence ID" value="GAV47181.1"/>
    <property type="molecule type" value="Genomic_DNA"/>
</dbReference>
<dbReference type="Pfam" id="PF22431">
    <property type="entry name" value="COG2p_C"/>
    <property type="match status" value="1"/>
</dbReference>
<dbReference type="OMA" id="YVHHLRN"/>
<comment type="caution">
    <text evidence="10">The sequence shown here is derived from an EMBL/GenBank/DDBJ whole genome shotgun (WGS) entry which is preliminary data.</text>
</comment>